<dbReference type="GO" id="GO:0003677">
    <property type="term" value="F:DNA binding"/>
    <property type="evidence" value="ECO:0007669"/>
    <property type="project" value="UniProtKB-KW"/>
</dbReference>
<evidence type="ECO:0000313" key="5">
    <source>
        <dbReference type="EMBL" id="EKF18593.1"/>
    </source>
</evidence>
<dbReference type="SMART" id="SM00345">
    <property type="entry name" value="HTH_GNTR"/>
    <property type="match status" value="1"/>
</dbReference>
<dbReference type="SUPFAM" id="SSF48008">
    <property type="entry name" value="GntR ligand-binding domain-like"/>
    <property type="match status" value="1"/>
</dbReference>
<keyword evidence="2" id="KW-0238">DNA-binding</keyword>
<dbReference type="PATRIC" id="fig|391937.3.peg.2438"/>
<protein>
    <submittedName>
        <fullName evidence="5">GntR family transcriptional regulator</fullName>
    </submittedName>
</protein>
<comment type="caution">
    <text evidence="5">The sequence shown here is derived from an EMBL/GenBank/DDBJ whole genome shotgun (WGS) entry which is preliminary data.</text>
</comment>
<proteinExistence type="predicted"/>
<dbReference type="eggNOG" id="COG1802">
    <property type="taxonomic scope" value="Bacteria"/>
</dbReference>
<evidence type="ECO:0000256" key="1">
    <source>
        <dbReference type="ARBA" id="ARBA00023015"/>
    </source>
</evidence>
<dbReference type="EMBL" id="AMRM01000012">
    <property type="protein sequence ID" value="EKF18593.1"/>
    <property type="molecule type" value="Genomic_DNA"/>
</dbReference>
<dbReference type="GO" id="GO:0003700">
    <property type="term" value="F:DNA-binding transcription factor activity"/>
    <property type="evidence" value="ECO:0007669"/>
    <property type="project" value="InterPro"/>
</dbReference>
<dbReference type="Pfam" id="PF07729">
    <property type="entry name" value="FCD"/>
    <property type="match status" value="1"/>
</dbReference>
<dbReference type="InterPro" id="IPR036388">
    <property type="entry name" value="WH-like_DNA-bd_sf"/>
</dbReference>
<keyword evidence="1" id="KW-0805">Transcription regulation</keyword>
<accession>K2N314</accession>
<reference evidence="5 6" key="1">
    <citation type="journal article" date="2012" name="J. Bacteriol.">
        <title>Genome Sequence of Nitratireductor pacificus Type Strain pht-3B.</title>
        <authorList>
            <person name="Lai Q."/>
            <person name="Li G."/>
            <person name="Shao Z."/>
        </authorList>
    </citation>
    <scope>NUCLEOTIDE SEQUENCE [LARGE SCALE GENOMIC DNA]</scope>
    <source>
        <strain evidence="6">pht-3B</strain>
    </source>
</reference>
<gene>
    <name evidence="5" type="ORF">NA2_11864</name>
</gene>
<dbReference type="InterPro" id="IPR008920">
    <property type="entry name" value="TF_FadR/GntR_C"/>
</dbReference>
<feature type="domain" description="HTH gntR-type" evidence="4">
    <location>
        <begin position="17"/>
        <end position="84"/>
    </location>
</feature>
<dbReference type="InterPro" id="IPR036390">
    <property type="entry name" value="WH_DNA-bd_sf"/>
</dbReference>
<evidence type="ECO:0000256" key="2">
    <source>
        <dbReference type="ARBA" id="ARBA00023125"/>
    </source>
</evidence>
<keyword evidence="3" id="KW-0804">Transcription</keyword>
<dbReference type="PANTHER" id="PTHR43537">
    <property type="entry name" value="TRANSCRIPTIONAL REGULATOR, GNTR FAMILY"/>
    <property type="match status" value="1"/>
</dbReference>
<dbReference type="InterPro" id="IPR000524">
    <property type="entry name" value="Tscrpt_reg_HTH_GntR"/>
</dbReference>
<organism evidence="5 6">
    <name type="scientific">Nitratireductor pacificus pht-3B</name>
    <dbReference type="NCBI Taxonomy" id="391937"/>
    <lineage>
        <taxon>Bacteria</taxon>
        <taxon>Pseudomonadati</taxon>
        <taxon>Pseudomonadota</taxon>
        <taxon>Alphaproteobacteria</taxon>
        <taxon>Hyphomicrobiales</taxon>
        <taxon>Phyllobacteriaceae</taxon>
        <taxon>Nitratireductor</taxon>
    </lineage>
</organism>
<dbReference type="SMART" id="SM00895">
    <property type="entry name" value="FCD"/>
    <property type="match status" value="1"/>
</dbReference>
<dbReference type="PROSITE" id="PS50949">
    <property type="entry name" value="HTH_GNTR"/>
    <property type="match status" value="1"/>
</dbReference>
<dbReference type="Pfam" id="PF00392">
    <property type="entry name" value="GntR"/>
    <property type="match status" value="1"/>
</dbReference>
<sequence>MHERHIENGFEPVSSRVTISDGVYQQLRDALTVGRFDPGQVLTIRSLADTFGTSQMPVREALRRLGAENALEMASNGSACVPSISVERLDDIRNARVALEGLATEQAAERIRPSELPELERLMLAHESIRAAGDVYEMLMKNRDFHFAIYRASRSEVLVQLIDTLWLRYGPYMRALSSYIAPRLETGLHEPFSEHHHAILDALKAGDAAAARRHTVADIDGTHALLRQLCVNEAVA</sequence>
<name>K2N314_9HYPH</name>
<dbReference type="PANTHER" id="PTHR43537:SF39">
    <property type="entry name" value="HTH-TYPE TRANSCRIPTIONAL REGULATOR MCBR"/>
    <property type="match status" value="1"/>
</dbReference>
<dbReference type="OrthoDB" id="9815654at2"/>
<dbReference type="Gene3D" id="1.10.10.10">
    <property type="entry name" value="Winged helix-like DNA-binding domain superfamily/Winged helix DNA-binding domain"/>
    <property type="match status" value="1"/>
</dbReference>
<dbReference type="Gene3D" id="1.20.120.530">
    <property type="entry name" value="GntR ligand-binding domain-like"/>
    <property type="match status" value="1"/>
</dbReference>
<dbReference type="STRING" id="391937.NA2_11864"/>
<dbReference type="InterPro" id="IPR011711">
    <property type="entry name" value="GntR_C"/>
</dbReference>
<dbReference type="Proteomes" id="UP000006786">
    <property type="component" value="Unassembled WGS sequence"/>
</dbReference>
<dbReference type="AlphaFoldDB" id="K2N314"/>
<evidence type="ECO:0000259" key="4">
    <source>
        <dbReference type="PROSITE" id="PS50949"/>
    </source>
</evidence>
<dbReference type="RefSeq" id="WP_008597140.1">
    <property type="nucleotide sequence ID" value="NZ_AMRM01000012.1"/>
</dbReference>
<evidence type="ECO:0000256" key="3">
    <source>
        <dbReference type="ARBA" id="ARBA00023163"/>
    </source>
</evidence>
<keyword evidence="6" id="KW-1185">Reference proteome</keyword>
<dbReference type="SUPFAM" id="SSF46785">
    <property type="entry name" value="Winged helix' DNA-binding domain"/>
    <property type="match status" value="1"/>
</dbReference>
<evidence type="ECO:0000313" key="6">
    <source>
        <dbReference type="Proteomes" id="UP000006786"/>
    </source>
</evidence>